<dbReference type="GO" id="GO:0045910">
    <property type="term" value="P:negative regulation of DNA recombination"/>
    <property type="evidence" value="ECO:0007669"/>
    <property type="project" value="InterPro"/>
</dbReference>
<dbReference type="CDD" id="cd03280">
    <property type="entry name" value="ABC_MutS2"/>
    <property type="match status" value="1"/>
</dbReference>
<dbReference type="Pfam" id="PF00488">
    <property type="entry name" value="MutS_V"/>
    <property type="match status" value="1"/>
</dbReference>
<dbReference type="RefSeq" id="WP_283231511.1">
    <property type="nucleotide sequence ID" value="NZ_JASGBQ010000024.1"/>
</dbReference>
<dbReference type="Proteomes" id="UP001300383">
    <property type="component" value="Unassembled WGS sequence"/>
</dbReference>
<keyword evidence="2 8" id="KW-0699">rRNA-binding</keyword>
<evidence type="ECO:0000313" key="13">
    <source>
        <dbReference type="Proteomes" id="UP001300383"/>
    </source>
</evidence>
<evidence type="ECO:0000256" key="4">
    <source>
        <dbReference type="ARBA" id="ARBA00022801"/>
    </source>
</evidence>
<comment type="caution">
    <text evidence="12">The sequence shown here is derived from an EMBL/GenBank/DDBJ whole genome shotgun (WGS) entry which is preliminary data.</text>
</comment>
<keyword evidence="6 8" id="KW-0694">RNA-binding</keyword>
<evidence type="ECO:0000256" key="9">
    <source>
        <dbReference type="SAM" id="Coils"/>
    </source>
</evidence>
<dbReference type="PANTHER" id="PTHR48466">
    <property type="entry name" value="OS10G0509000 PROTEIN-RELATED"/>
    <property type="match status" value="1"/>
</dbReference>
<evidence type="ECO:0000256" key="7">
    <source>
        <dbReference type="ARBA" id="ARBA00023125"/>
    </source>
</evidence>
<dbReference type="PROSITE" id="PS50828">
    <property type="entry name" value="SMR"/>
    <property type="match status" value="1"/>
</dbReference>
<dbReference type="SMART" id="SM00463">
    <property type="entry name" value="SMR"/>
    <property type="match status" value="1"/>
</dbReference>
<accession>A0AAP4F145</accession>
<keyword evidence="1 8" id="KW-0540">Nuclease</keyword>
<dbReference type="GO" id="GO:0072344">
    <property type="term" value="P:rescue of stalled ribosome"/>
    <property type="evidence" value="ECO:0007669"/>
    <property type="project" value="UniProtKB-UniRule"/>
</dbReference>
<evidence type="ECO:0000256" key="2">
    <source>
        <dbReference type="ARBA" id="ARBA00022730"/>
    </source>
</evidence>
<keyword evidence="9" id="KW-0175">Coiled coil</keyword>
<organism evidence="12 13">
    <name type="scientific">Fusibacillus kribbianus</name>
    <dbReference type="NCBI Taxonomy" id="3044208"/>
    <lineage>
        <taxon>Bacteria</taxon>
        <taxon>Bacillati</taxon>
        <taxon>Bacillota</taxon>
        <taxon>Clostridia</taxon>
        <taxon>Lachnospirales</taxon>
        <taxon>Lachnospiraceae</taxon>
        <taxon>Fusibacillus</taxon>
    </lineage>
</organism>
<feature type="coiled-coil region" evidence="9">
    <location>
        <begin position="521"/>
        <end position="562"/>
    </location>
</feature>
<dbReference type="InterPro" id="IPR000432">
    <property type="entry name" value="DNA_mismatch_repair_MutS_C"/>
</dbReference>
<evidence type="ECO:0000256" key="1">
    <source>
        <dbReference type="ARBA" id="ARBA00022722"/>
    </source>
</evidence>
<keyword evidence="8 12" id="KW-0255">Endonuclease</keyword>
<evidence type="ECO:0000256" key="3">
    <source>
        <dbReference type="ARBA" id="ARBA00022741"/>
    </source>
</evidence>
<dbReference type="AlphaFoldDB" id="A0AAP4F145"/>
<dbReference type="InterPro" id="IPR007696">
    <property type="entry name" value="DNA_mismatch_repair_MutS_core"/>
</dbReference>
<dbReference type="Pfam" id="PF20297">
    <property type="entry name" value="MSSS"/>
    <property type="match status" value="1"/>
</dbReference>
<proteinExistence type="inferred from homology"/>
<dbReference type="GO" id="GO:0005524">
    <property type="term" value="F:ATP binding"/>
    <property type="evidence" value="ECO:0007669"/>
    <property type="project" value="UniProtKB-UniRule"/>
</dbReference>
<dbReference type="EC" id="3.1.-.-" evidence="8"/>
<keyword evidence="3 8" id="KW-0547">Nucleotide-binding</keyword>
<comment type="subunit">
    <text evidence="8">Homodimer. Binds to stalled ribosomes, contacting rRNA.</text>
</comment>
<dbReference type="InterPro" id="IPR027417">
    <property type="entry name" value="P-loop_NTPase"/>
</dbReference>
<evidence type="ECO:0000256" key="10">
    <source>
        <dbReference type="SAM" id="MobiDB-lite"/>
    </source>
</evidence>
<feature type="binding site" evidence="8">
    <location>
        <begin position="337"/>
        <end position="344"/>
    </location>
    <ligand>
        <name>ATP</name>
        <dbReference type="ChEBI" id="CHEBI:30616"/>
    </ligand>
</feature>
<dbReference type="SUPFAM" id="SSF52540">
    <property type="entry name" value="P-loop containing nucleoside triphosphate hydrolases"/>
    <property type="match status" value="1"/>
</dbReference>
<dbReference type="Gene3D" id="3.40.50.300">
    <property type="entry name" value="P-loop containing nucleotide triphosphate hydrolases"/>
    <property type="match status" value="1"/>
</dbReference>
<dbReference type="SUPFAM" id="SSF48334">
    <property type="entry name" value="DNA repair protein MutS, domain III"/>
    <property type="match status" value="1"/>
</dbReference>
<feature type="domain" description="Smr" evidence="11">
    <location>
        <begin position="743"/>
        <end position="818"/>
    </location>
</feature>
<evidence type="ECO:0000259" key="11">
    <source>
        <dbReference type="PROSITE" id="PS50828"/>
    </source>
</evidence>
<protein>
    <recommendedName>
        <fullName evidence="8">Endonuclease MutS2</fullName>
        <ecNumber evidence="8">3.1.-.-</ecNumber>
    </recommendedName>
    <alternativeName>
        <fullName evidence="8">Ribosome-associated protein quality control-upstream factor</fullName>
        <shortName evidence="8">RQC-upstream factor</shortName>
        <shortName evidence="8">RqcU</shortName>
        <ecNumber evidence="8">3.6.4.-</ecNumber>
    </alternativeName>
</protein>
<dbReference type="PANTHER" id="PTHR48466:SF2">
    <property type="entry name" value="OS10G0509000 PROTEIN"/>
    <property type="match status" value="1"/>
</dbReference>
<keyword evidence="5 8" id="KW-0067">ATP-binding</keyword>
<keyword evidence="13" id="KW-1185">Reference proteome</keyword>
<dbReference type="PROSITE" id="PS00486">
    <property type="entry name" value="DNA_MISMATCH_REPAIR_2"/>
    <property type="match status" value="1"/>
</dbReference>
<keyword evidence="4 8" id="KW-0378">Hydrolase</keyword>
<dbReference type="SMART" id="SM00533">
    <property type="entry name" value="MUTSd"/>
    <property type="match status" value="1"/>
</dbReference>
<keyword evidence="7 8" id="KW-0238">DNA-binding</keyword>
<evidence type="ECO:0000256" key="6">
    <source>
        <dbReference type="ARBA" id="ARBA00022884"/>
    </source>
</evidence>
<dbReference type="HAMAP" id="MF_00092">
    <property type="entry name" value="MutS2"/>
    <property type="match status" value="1"/>
</dbReference>
<dbReference type="SMART" id="SM00534">
    <property type="entry name" value="MUTSac"/>
    <property type="match status" value="1"/>
</dbReference>
<dbReference type="GO" id="GO:0004519">
    <property type="term" value="F:endonuclease activity"/>
    <property type="evidence" value="ECO:0007669"/>
    <property type="project" value="UniProtKB-UniRule"/>
</dbReference>
<comment type="function">
    <text evidence="8">Acts as a ribosome collision sensor, splitting the ribosome into its 2 subunits. Detects stalled/collided 70S ribosomes which it binds and splits by an ATP-hydrolysis driven conformational change. Acts upstream of the ribosome quality control system (RQC), a ribosome-associated complex that mediates the extraction of incompletely synthesized nascent chains from stalled ribosomes and their subsequent degradation. Probably generates substrates for RQC.</text>
</comment>
<dbReference type="InterPro" id="IPR045076">
    <property type="entry name" value="MutS"/>
</dbReference>
<dbReference type="InterPro" id="IPR046893">
    <property type="entry name" value="MSSS"/>
</dbReference>
<dbReference type="GO" id="GO:0016887">
    <property type="term" value="F:ATP hydrolysis activity"/>
    <property type="evidence" value="ECO:0007669"/>
    <property type="project" value="InterPro"/>
</dbReference>
<dbReference type="InterPro" id="IPR036063">
    <property type="entry name" value="Smr_dom_sf"/>
</dbReference>
<evidence type="ECO:0000313" key="12">
    <source>
        <dbReference type="EMBL" id="MDI9243088.1"/>
    </source>
</evidence>
<dbReference type="EC" id="3.6.4.-" evidence="8"/>
<evidence type="ECO:0000256" key="8">
    <source>
        <dbReference type="HAMAP-Rule" id="MF_00092"/>
    </source>
</evidence>
<dbReference type="SUPFAM" id="SSF160443">
    <property type="entry name" value="SMR domain-like"/>
    <property type="match status" value="1"/>
</dbReference>
<dbReference type="GO" id="GO:0043023">
    <property type="term" value="F:ribosomal large subunit binding"/>
    <property type="evidence" value="ECO:0007669"/>
    <property type="project" value="UniProtKB-UniRule"/>
</dbReference>
<dbReference type="PIRSF" id="PIRSF005814">
    <property type="entry name" value="MutS_YshD"/>
    <property type="match status" value="1"/>
</dbReference>
<reference evidence="12 13" key="1">
    <citation type="submission" date="2023-05" db="EMBL/GenBank/DDBJ databases">
        <title>[ruminococcus] sp. nov., isolated from a pig farm feces dump.</title>
        <authorList>
            <person name="Chang Y.-H."/>
        </authorList>
    </citation>
    <scope>NUCLEOTIDE SEQUENCE [LARGE SCALE GENOMIC DNA]</scope>
    <source>
        <strain evidence="12 13">YH-rum2234</strain>
    </source>
</reference>
<sequence length="821" mass="90433">MNKKVLHTLEFEKIQEKLTDYASSLPGKELCRKLEPMTHIDDIRLAQRETTDALTRTFHNGSLSFSGVRDIRGSVKRLQIGGILSMSELLNLSSLLTAAARVKSYGRSSAADGSGDDVFTDSLTEAFSLLEPLTPLNQEIMRCIVSEEEMSDEASPGLKRVRRAMRLAGDKIHSQLNSLLNTNRSYLQDAIITVRDGRYCLPVKAEYKGQVPGMIHDQSASGSTYFVEPMAVIRLNNELRELEGEERKEIEAVLASLSAMAAEQTVYLESNYELLGRLDFIFARAALSAHYQGTEPVFNENGYIHIKDARHPLLDAKKVVPITVTLGRDFDLLIVTGPNTGGKTVSLKTVGLFTIMGQCGLHIPAFEGSELAVFEEVFADIGDEQSIEQSLSTFSAHMTNIVSILEKADQRSLVLFDELCAGTDPTEGAALAISILTFLHNMQVRTMATTHYSELKVFALSADGVENASCEFNVETLRPTYRLLIGIPGKSNAFAIAGKLGLPEFIVEDARKRIGSEDAAFEDLLSDLEKSRLELERERLELESYKAEAAMLRDKLAGKQTRLDENREKILARANEEARRILSDAKTTADETIRNINRLASQSGAGKELEKERKKLRDHLNKVNNDMAVKAQKPKKDYRPEDFKIGDSVRVLSMNLNGTVSTRPNAKGDLYVQMGILRSQVNIRDLELLNEDTISTPAGSFGGAGNGKKNRSSGKKGGAENSGWTSGGGYGTMTKSFSISPEINLIGKTTDEAIPELDKYLDDAYLAHLPQVRVIHGRGTGALKKAVHQFLRNCRHVASYRLGEFGEGGTGVTIVEFTQDK</sequence>
<dbReference type="GO" id="GO:0019843">
    <property type="term" value="F:rRNA binding"/>
    <property type="evidence" value="ECO:0007669"/>
    <property type="project" value="UniProtKB-UniRule"/>
</dbReference>
<dbReference type="InterPro" id="IPR036187">
    <property type="entry name" value="DNA_mismatch_repair_MutS_sf"/>
</dbReference>
<dbReference type="Pfam" id="PF01713">
    <property type="entry name" value="Smr"/>
    <property type="match status" value="1"/>
</dbReference>
<dbReference type="FunFam" id="3.40.50.300:FF:000830">
    <property type="entry name" value="Endonuclease MutS2"/>
    <property type="match status" value="1"/>
</dbReference>
<feature type="region of interest" description="Disordered" evidence="10">
    <location>
        <begin position="697"/>
        <end position="727"/>
    </location>
</feature>
<dbReference type="Gene3D" id="3.30.1370.110">
    <property type="match status" value="1"/>
</dbReference>
<dbReference type="GO" id="GO:0006298">
    <property type="term" value="P:mismatch repair"/>
    <property type="evidence" value="ECO:0007669"/>
    <property type="project" value="InterPro"/>
</dbReference>
<comment type="similarity">
    <text evidence="8">Belongs to the DNA mismatch repair MutS family. MutS2 subfamily.</text>
</comment>
<dbReference type="GO" id="GO:0140664">
    <property type="term" value="F:ATP-dependent DNA damage sensor activity"/>
    <property type="evidence" value="ECO:0007669"/>
    <property type="project" value="InterPro"/>
</dbReference>
<dbReference type="EMBL" id="JASGBQ010000024">
    <property type="protein sequence ID" value="MDI9243088.1"/>
    <property type="molecule type" value="Genomic_DNA"/>
</dbReference>
<gene>
    <name evidence="8" type="primary">mutS2</name>
    <name evidence="8" type="synonym">rqcU</name>
    <name evidence="12" type="ORF">QJ036_11490</name>
</gene>
<dbReference type="InterPro" id="IPR002625">
    <property type="entry name" value="Smr_dom"/>
</dbReference>
<name>A0AAP4F145_9FIRM</name>
<comment type="function">
    <text evidence="8">Endonuclease that is involved in the suppression of homologous recombination and thus may have a key role in the control of bacterial genetic diversity.</text>
</comment>
<evidence type="ECO:0000256" key="5">
    <source>
        <dbReference type="ARBA" id="ARBA00022840"/>
    </source>
</evidence>
<dbReference type="GO" id="GO:0030983">
    <property type="term" value="F:mismatched DNA binding"/>
    <property type="evidence" value="ECO:0007669"/>
    <property type="project" value="InterPro"/>
</dbReference>
<dbReference type="NCBIfam" id="TIGR01069">
    <property type="entry name" value="mutS2"/>
    <property type="match status" value="1"/>
</dbReference>
<dbReference type="InterPro" id="IPR005747">
    <property type="entry name" value="MutS2"/>
</dbReference>